<dbReference type="GO" id="GO:0031564">
    <property type="term" value="P:transcription antitermination"/>
    <property type="evidence" value="ECO:0007669"/>
    <property type="project" value="InterPro"/>
</dbReference>
<dbReference type="PANTHER" id="PTHR22648">
    <property type="entry name" value="TRANSCRIPTION TERMINATION FACTOR NUSA"/>
    <property type="match status" value="1"/>
</dbReference>
<dbReference type="InterPro" id="IPR009019">
    <property type="entry name" value="KH_sf_prok-type"/>
</dbReference>
<dbReference type="Gene3D" id="3.30.1480.10">
    <property type="entry name" value="NusA, N-terminal domain"/>
    <property type="match status" value="1"/>
</dbReference>
<dbReference type="RefSeq" id="WP_046097051.1">
    <property type="nucleotide sequence ID" value="NZ_JZXN01000017.1"/>
</dbReference>
<evidence type="ECO:0000256" key="5">
    <source>
        <dbReference type="ARBA" id="ARBA00023163"/>
    </source>
</evidence>
<dbReference type="InterPro" id="IPR036555">
    <property type="entry name" value="NusA_N_sf"/>
</dbReference>
<dbReference type="OrthoDB" id="9807233at2"/>
<reference evidence="8 9" key="1">
    <citation type="submission" date="2015-03" db="EMBL/GenBank/DDBJ databases">
        <title>Genome sequence of Mycoplasma meleagridis strain ATCC 25294.</title>
        <authorList>
            <person name="Yacoub E."/>
            <person name="Blanchard A."/>
            <person name="Sirand-Pugnet P."/>
            <person name="Mardassi B.B.A."/>
        </authorList>
    </citation>
    <scope>NUCLEOTIDE SEQUENCE [LARGE SCALE GENOMIC DNA]</scope>
    <source>
        <strain evidence="8 9">ATCC 25294</strain>
    </source>
</reference>
<comment type="caution">
    <text evidence="8">The sequence shown here is derived from an EMBL/GenBank/DDBJ whole genome shotgun (WGS) entry which is preliminary data.</text>
</comment>
<proteinExistence type="predicted"/>
<evidence type="ECO:0000256" key="3">
    <source>
        <dbReference type="ARBA" id="ARBA00022884"/>
    </source>
</evidence>
<dbReference type="PATRIC" id="fig|1264554.4.peg.126"/>
<dbReference type="InterPro" id="IPR013735">
    <property type="entry name" value="TF_NusA_N"/>
</dbReference>
<feature type="coiled-coil region" evidence="6">
    <location>
        <begin position="452"/>
        <end position="479"/>
    </location>
</feature>
<keyword evidence="3" id="KW-0694">RNA-binding</keyword>
<evidence type="ECO:0000259" key="7">
    <source>
        <dbReference type="PROSITE" id="PS50126"/>
    </source>
</evidence>
<feature type="domain" description="S1 motif" evidence="7">
    <location>
        <begin position="165"/>
        <end position="236"/>
    </location>
</feature>
<dbReference type="AlphaFoldDB" id="A0A0F5H1H2"/>
<dbReference type="InterPro" id="IPR025249">
    <property type="entry name" value="TF_NusA_KH_1st"/>
</dbReference>
<sequence length="528" mass="60739">MAKKIETKELNYEKQFFKSILEYSVNHNISLDSVIDVFNQQTTKIIKKKLDQDAEIVYELDKKNKIAKLYNLYVSVVDNDPEIIRDIENNPEIRFYNITLNEAKLYYPEVKVDDIIKAPVSLSWISESKNSNIKLIAKVLFNSIVQGIKLLEKKIIYDKYSCMIGQKIMAEFVSQTDKGNWNVILLDPSGLHNVSAFLPRSLLNGQRDIKRGQKLEVVIESVEEDTKLSQIKVSLDSPLMVEAELKENIPEINEGLITIYKIQRKPGERTKVALKKTNSSNSDFDLHGAIIGINSNRINSIRSKLNNERIDIIEYSDDLITFIKNALSPAKVIDILKKEEKNNDYYVIVLKESITTAIGKKGVNASLASSLTGTHLDIVDTEKADELGLEYDKNALSLLSQFNYSSNKKVNSNNRKERKNNLTSFDFNMDTFDKDVAAFELQEQEDNNKYSDLNFDELFKQHEKELNELEKEQEETISEELAKEEIKKDIKNYKKAKKVIEDFKIDDDLTNFGLDKNIDLSDLNDEEW</sequence>
<evidence type="ECO:0000256" key="2">
    <source>
        <dbReference type="ARBA" id="ARBA00022490"/>
    </source>
</evidence>
<keyword evidence="1" id="KW-0806">Transcription termination</keyword>
<dbReference type="Pfam" id="PF13184">
    <property type="entry name" value="KH_NusA_1st"/>
    <property type="match status" value="1"/>
</dbReference>
<name>A0A0F5H1H2_9BACT</name>
<dbReference type="InterPro" id="IPR015946">
    <property type="entry name" value="KH_dom-like_a/b"/>
</dbReference>
<dbReference type="GO" id="GO:0006353">
    <property type="term" value="P:DNA-templated transcription termination"/>
    <property type="evidence" value="ECO:0007669"/>
    <property type="project" value="UniProtKB-KW"/>
</dbReference>
<protein>
    <submittedName>
        <fullName evidence="8">Transcription termination protein NusA</fullName>
    </submittedName>
</protein>
<dbReference type="PANTHER" id="PTHR22648:SF0">
    <property type="entry name" value="TRANSCRIPTION TERMINATION_ANTITERMINATION PROTEIN NUSA"/>
    <property type="match status" value="1"/>
</dbReference>
<dbReference type="SUPFAM" id="SSF54814">
    <property type="entry name" value="Prokaryotic type KH domain (KH-domain type II)"/>
    <property type="match status" value="2"/>
</dbReference>
<keyword evidence="4" id="KW-0805">Transcription regulation</keyword>
<keyword evidence="9" id="KW-1185">Reference proteome</keyword>
<dbReference type="Proteomes" id="UP000033750">
    <property type="component" value="Unassembled WGS sequence"/>
</dbReference>
<evidence type="ECO:0000256" key="1">
    <source>
        <dbReference type="ARBA" id="ARBA00022472"/>
    </source>
</evidence>
<accession>A0A0F5H1H2</accession>
<evidence type="ECO:0000256" key="4">
    <source>
        <dbReference type="ARBA" id="ARBA00023015"/>
    </source>
</evidence>
<dbReference type="GO" id="GO:0003700">
    <property type="term" value="F:DNA-binding transcription factor activity"/>
    <property type="evidence" value="ECO:0007669"/>
    <property type="project" value="InterPro"/>
</dbReference>
<dbReference type="InterPro" id="IPR030842">
    <property type="entry name" value="TF_NusA_bacterial"/>
</dbReference>
<dbReference type="GO" id="GO:0003723">
    <property type="term" value="F:RNA binding"/>
    <property type="evidence" value="ECO:0007669"/>
    <property type="project" value="UniProtKB-KW"/>
</dbReference>
<keyword evidence="6" id="KW-0175">Coiled coil</keyword>
<evidence type="ECO:0000256" key="6">
    <source>
        <dbReference type="SAM" id="Coils"/>
    </source>
</evidence>
<gene>
    <name evidence="8" type="primary">nusA</name>
    <name evidence="8" type="ORF">MMELEA_00940</name>
</gene>
<dbReference type="GO" id="GO:0005829">
    <property type="term" value="C:cytosol"/>
    <property type="evidence" value="ECO:0007669"/>
    <property type="project" value="TreeGrafter"/>
</dbReference>
<dbReference type="Gene3D" id="3.30.300.20">
    <property type="match status" value="2"/>
</dbReference>
<dbReference type="Pfam" id="PF26594">
    <property type="entry name" value="KH_NusA_2nd"/>
    <property type="match status" value="1"/>
</dbReference>
<dbReference type="PROSITE" id="PS50126">
    <property type="entry name" value="S1"/>
    <property type="match status" value="1"/>
</dbReference>
<dbReference type="InterPro" id="IPR058582">
    <property type="entry name" value="KH_NusA_2nd"/>
</dbReference>
<dbReference type="Pfam" id="PF08529">
    <property type="entry name" value="NusA_N"/>
    <property type="match status" value="1"/>
</dbReference>
<dbReference type="STRING" id="29561.MM26B8_04800"/>
<evidence type="ECO:0000313" key="8">
    <source>
        <dbReference type="EMBL" id="KKB26712.1"/>
    </source>
</evidence>
<keyword evidence="2" id="KW-0963">Cytoplasm</keyword>
<organism evidence="8 9">
    <name type="scientific">Mycoplasmopsis meleagridis ATCC 25294</name>
    <dbReference type="NCBI Taxonomy" id="1264554"/>
    <lineage>
        <taxon>Bacteria</taxon>
        <taxon>Bacillati</taxon>
        <taxon>Mycoplasmatota</taxon>
        <taxon>Mycoplasmoidales</taxon>
        <taxon>Metamycoplasmataceae</taxon>
        <taxon>Mycoplasmopsis</taxon>
    </lineage>
</organism>
<dbReference type="EMBL" id="JZXN01000017">
    <property type="protein sequence ID" value="KKB26712.1"/>
    <property type="molecule type" value="Genomic_DNA"/>
</dbReference>
<dbReference type="SUPFAM" id="SSF69705">
    <property type="entry name" value="Transcription factor NusA, N-terminal domain"/>
    <property type="match status" value="1"/>
</dbReference>
<evidence type="ECO:0000313" key="9">
    <source>
        <dbReference type="Proteomes" id="UP000033750"/>
    </source>
</evidence>
<dbReference type="InterPro" id="IPR003029">
    <property type="entry name" value="S1_domain"/>
</dbReference>
<keyword evidence="5" id="KW-0804">Transcription</keyword>